<keyword evidence="7" id="KW-0406">Ion transport</keyword>
<feature type="transmembrane region" description="Helical" evidence="9">
    <location>
        <begin position="455"/>
        <end position="477"/>
    </location>
</feature>
<reference evidence="12" key="1">
    <citation type="submission" date="2021-01" db="UniProtKB">
        <authorList>
            <consortium name="EnsemblMetazoa"/>
        </authorList>
    </citation>
    <scope>IDENTIFICATION</scope>
</reference>
<feature type="transmembrane region" description="Helical" evidence="9">
    <location>
        <begin position="552"/>
        <end position="570"/>
    </location>
</feature>
<feature type="domain" description="Cation/H+ exchanger transmembrane" evidence="11">
    <location>
        <begin position="265"/>
        <end position="658"/>
    </location>
</feature>
<evidence type="ECO:0000256" key="5">
    <source>
        <dbReference type="ARBA" id="ARBA00022729"/>
    </source>
</evidence>
<dbReference type="GeneID" id="136822948"/>
<evidence type="ECO:0000256" key="8">
    <source>
        <dbReference type="ARBA" id="ARBA00023136"/>
    </source>
</evidence>
<evidence type="ECO:0000313" key="12">
    <source>
        <dbReference type="EnsemblMetazoa" id="CLYHEMP005932.3"/>
    </source>
</evidence>
<organism evidence="12 13">
    <name type="scientific">Clytia hemisphaerica</name>
    <dbReference type="NCBI Taxonomy" id="252671"/>
    <lineage>
        <taxon>Eukaryota</taxon>
        <taxon>Metazoa</taxon>
        <taxon>Cnidaria</taxon>
        <taxon>Hydrozoa</taxon>
        <taxon>Hydroidolina</taxon>
        <taxon>Leptothecata</taxon>
        <taxon>Obeliida</taxon>
        <taxon>Clytiidae</taxon>
        <taxon>Clytia</taxon>
    </lineage>
</organism>
<proteinExistence type="predicted"/>
<feature type="transmembrane region" description="Helical" evidence="9">
    <location>
        <begin position="335"/>
        <end position="353"/>
    </location>
</feature>
<dbReference type="Pfam" id="PF00999">
    <property type="entry name" value="Na_H_Exchanger"/>
    <property type="match status" value="1"/>
</dbReference>
<evidence type="ECO:0000256" key="9">
    <source>
        <dbReference type="SAM" id="Phobius"/>
    </source>
</evidence>
<keyword evidence="5 10" id="KW-0732">Signal</keyword>
<feature type="chain" id="PRO_5029802617" description="Cation/H+ exchanger transmembrane domain-containing protein" evidence="10">
    <location>
        <begin position="24"/>
        <end position="678"/>
    </location>
</feature>
<keyword evidence="2" id="KW-0813">Transport</keyword>
<dbReference type="InterPro" id="IPR038770">
    <property type="entry name" value="Na+/solute_symporter_sf"/>
</dbReference>
<dbReference type="PANTHER" id="PTHR16254">
    <property type="entry name" value="POTASSIUM/PROTON ANTIPORTER-RELATED"/>
    <property type="match status" value="1"/>
</dbReference>
<dbReference type="OrthoDB" id="1654420at2759"/>
<keyword evidence="3" id="KW-0050">Antiport</keyword>
<evidence type="ECO:0000256" key="1">
    <source>
        <dbReference type="ARBA" id="ARBA00004141"/>
    </source>
</evidence>
<name>A0A7M5V9M8_9CNID</name>
<dbReference type="Proteomes" id="UP000594262">
    <property type="component" value="Unplaced"/>
</dbReference>
<evidence type="ECO:0000256" key="4">
    <source>
        <dbReference type="ARBA" id="ARBA00022692"/>
    </source>
</evidence>
<keyword evidence="8 9" id="KW-0472">Membrane</keyword>
<evidence type="ECO:0000259" key="11">
    <source>
        <dbReference type="Pfam" id="PF00999"/>
    </source>
</evidence>
<dbReference type="InterPro" id="IPR006153">
    <property type="entry name" value="Cation/H_exchanger_TM"/>
</dbReference>
<feature type="transmembrane region" description="Helical" evidence="9">
    <location>
        <begin position="498"/>
        <end position="518"/>
    </location>
</feature>
<feature type="transmembrane region" description="Helical" evidence="9">
    <location>
        <begin position="638"/>
        <end position="657"/>
    </location>
</feature>
<evidence type="ECO:0000256" key="6">
    <source>
        <dbReference type="ARBA" id="ARBA00022989"/>
    </source>
</evidence>
<dbReference type="RefSeq" id="XP_066935350.1">
    <property type="nucleotide sequence ID" value="XM_067079249.1"/>
</dbReference>
<feature type="transmembrane region" description="Helical" evidence="9">
    <location>
        <begin position="304"/>
        <end position="323"/>
    </location>
</feature>
<protein>
    <recommendedName>
        <fullName evidence="11">Cation/H+ exchanger transmembrane domain-containing protein</fullName>
    </recommendedName>
</protein>
<comment type="subcellular location">
    <subcellularLocation>
        <location evidence="1">Membrane</location>
        <topology evidence="1">Multi-pass membrane protein</topology>
    </subcellularLocation>
</comment>
<evidence type="ECO:0000256" key="10">
    <source>
        <dbReference type="SAM" id="SignalP"/>
    </source>
</evidence>
<evidence type="ECO:0000256" key="3">
    <source>
        <dbReference type="ARBA" id="ARBA00022449"/>
    </source>
</evidence>
<feature type="transmembrane region" description="Helical" evidence="9">
    <location>
        <begin position="577"/>
        <end position="600"/>
    </location>
</feature>
<keyword evidence="13" id="KW-1185">Reference proteome</keyword>
<evidence type="ECO:0000256" key="2">
    <source>
        <dbReference type="ARBA" id="ARBA00022448"/>
    </source>
</evidence>
<keyword evidence="4 9" id="KW-0812">Transmembrane</keyword>
<sequence length="678" mass="75659">MEKRSRIVVNLLCYAAIWGIVYCAPKPTKQTIVNNVCNKLKINSIFRRKTLIEGKLNHQLQNVINNKELDHVEKTHRVRIINIVHREINDSVALLYGAVHSLGSLLRGEHKTLHTLKEISKKRLEHLQTSMLSVEEDYRVLLEEEQNSEKHKAQQQAAGSKNVVKKFFNDLIGDISEAADKLETDLDDDAFEMEIHSKKHKKFDVETVVKVTGEQTSGGEETNEGVVMLIDADSNHFVLSKPKDTTTTHIDHNLLKEIIFLTTLSFLFVIIGNLLNMPSNFACVVAGVMLGPSGGNYIKNIVQIETIGEFGVFFMLFSVGLEFSLDKLKKVLRESLTGVIGIFTILVVMGLFWGSMLGFLPRQSIFVTLCLAFSSTPLITKLLQGHTATRDASSDGFVNLLLAMLVIEDALLGILMATLPLIAGHSSSKSHSLAHVPLGSLHNRIHGAFGGPGEALFFTLFELCVGLTGIFLIAYVLSKYVAARFFRSLNFSGSHESFVLGIMSAVFFMLLITEYFGVSMELGCFISGTIFSTMGEQTTKKVSQTVEPFRDFFASLFFASIGFHVFPTFVISELAIFIPITTMVILAKLFVASGVLHFVLPKEDNTKWVIAAGLAQMSEFSFLLASRARRFGLIGREVFLIILSVTTLSLFFSPFLWKMTHSNFRKHLRLVVQRFVNR</sequence>
<feature type="signal peptide" evidence="10">
    <location>
        <begin position="1"/>
        <end position="23"/>
    </location>
</feature>
<dbReference type="GO" id="GO:0016020">
    <property type="term" value="C:membrane"/>
    <property type="evidence" value="ECO:0007669"/>
    <property type="project" value="UniProtKB-SubCell"/>
</dbReference>
<dbReference type="InterPro" id="IPR045158">
    <property type="entry name" value="KEA4/5/6-like"/>
</dbReference>
<dbReference type="GO" id="GO:0015386">
    <property type="term" value="F:potassium:proton antiporter activity"/>
    <property type="evidence" value="ECO:0007669"/>
    <property type="project" value="InterPro"/>
</dbReference>
<evidence type="ECO:0000256" key="7">
    <source>
        <dbReference type="ARBA" id="ARBA00023065"/>
    </source>
</evidence>
<keyword evidence="6 9" id="KW-1133">Transmembrane helix</keyword>
<dbReference type="PANTHER" id="PTHR16254:SF14">
    <property type="entry name" value="TRANSMEMBRANE AND COILED-COIL DOMAIN-CONTAINING PROTEIN 3"/>
    <property type="match status" value="1"/>
</dbReference>
<accession>A0A7M5V9M8</accession>
<feature type="transmembrane region" description="Helical" evidence="9">
    <location>
        <begin position="396"/>
        <end position="423"/>
    </location>
</feature>
<evidence type="ECO:0000313" key="13">
    <source>
        <dbReference type="Proteomes" id="UP000594262"/>
    </source>
</evidence>
<feature type="transmembrane region" description="Helical" evidence="9">
    <location>
        <begin position="606"/>
        <end position="626"/>
    </location>
</feature>
<dbReference type="EnsemblMetazoa" id="CLYHEMT005932.3">
    <property type="protein sequence ID" value="CLYHEMP005932.3"/>
    <property type="gene ID" value="CLYHEMG005932"/>
</dbReference>
<dbReference type="AlphaFoldDB" id="A0A7M5V9M8"/>
<dbReference type="Gene3D" id="1.20.1530.20">
    <property type="match status" value="1"/>
</dbReference>